<reference evidence="2 3" key="1">
    <citation type="submission" date="2019-06" db="EMBL/GenBank/DDBJ databases">
        <title>Sequencing the genomes of 1000 actinobacteria strains.</title>
        <authorList>
            <person name="Klenk H.-P."/>
        </authorList>
    </citation>
    <scope>NUCLEOTIDE SEQUENCE [LARGE SCALE GENOMIC DNA]</scope>
    <source>
        <strain evidence="2 3">DSM 41649</strain>
    </source>
</reference>
<evidence type="ECO:0000313" key="3">
    <source>
        <dbReference type="Proteomes" id="UP000318416"/>
    </source>
</evidence>
<proteinExistence type="predicted"/>
<dbReference type="OrthoDB" id="4500247at2"/>
<gene>
    <name evidence="2" type="ORF">FB465_4124</name>
</gene>
<protein>
    <submittedName>
        <fullName evidence="2">Uncharacterized protein</fullName>
    </submittedName>
</protein>
<name>A0A561ETT1_9ACTN</name>
<evidence type="ECO:0000313" key="2">
    <source>
        <dbReference type="EMBL" id="TWE19023.1"/>
    </source>
</evidence>
<evidence type="ECO:0000256" key="1">
    <source>
        <dbReference type="SAM" id="MobiDB-lite"/>
    </source>
</evidence>
<dbReference type="EMBL" id="VIVR01000001">
    <property type="protein sequence ID" value="TWE19023.1"/>
    <property type="molecule type" value="Genomic_DNA"/>
</dbReference>
<comment type="caution">
    <text evidence="2">The sequence shown here is derived from an EMBL/GenBank/DDBJ whole genome shotgun (WGS) entry which is preliminary data.</text>
</comment>
<organism evidence="2 3">
    <name type="scientific">Kitasatospora atroaurantiaca</name>
    <dbReference type="NCBI Taxonomy" id="285545"/>
    <lineage>
        <taxon>Bacteria</taxon>
        <taxon>Bacillati</taxon>
        <taxon>Actinomycetota</taxon>
        <taxon>Actinomycetes</taxon>
        <taxon>Kitasatosporales</taxon>
        <taxon>Streptomycetaceae</taxon>
        <taxon>Kitasatospora</taxon>
    </lineage>
</organism>
<dbReference type="Proteomes" id="UP000318416">
    <property type="component" value="Unassembled WGS sequence"/>
</dbReference>
<keyword evidence="3" id="KW-1185">Reference proteome</keyword>
<accession>A0A561ETT1</accession>
<dbReference type="AlphaFoldDB" id="A0A561ETT1"/>
<feature type="region of interest" description="Disordered" evidence="1">
    <location>
        <begin position="28"/>
        <end position="68"/>
    </location>
</feature>
<dbReference type="RefSeq" id="WP_145792554.1">
    <property type="nucleotide sequence ID" value="NZ_BAAABR010000045.1"/>
</dbReference>
<sequence length="68" mass="7612">MAPHRFGGRTELGIDPAQLVWILYARESEDSEGTEEQVTNQMEDLREHAQPVGGRIGREARPHSARTA</sequence>